<dbReference type="Pfam" id="PF01408">
    <property type="entry name" value="GFO_IDH_MocA"/>
    <property type="match status" value="1"/>
</dbReference>
<evidence type="ECO:0000313" key="6">
    <source>
        <dbReference type="Proteomes" id="UP000443353"/>
    </source>
</evidence>
<dbReference type="NCBIfam" id="NF008607">
    <property type="entry name" value="PRK11579.1"/>
    <property type="match status" value="1"/>
</dbReference>
<dbReference type="AlphaFoldDB" id="A0A7X3G2K6"/>
<dbReference type="GO" id="GO:0016491">
    <property type="term" value="F:oxidoreductase activity"/>
    <property type="evidence" value="ECO:0007669"/>
    <property type="project" value="UniProtKB-KW"/>
</dbReference>
<accession>A0A7X3G2K6</accession>
<feature type="domain" description="GFO/IDH/MocA-like oxidoreductase" evidence="4">
    <location>
        <begin position="132"/>
        <end position="249"/>
    </location>
</feature>
<protein>
    <submittedName>
        <fullName evidence="5">Oxidoreductase</fullName>
    </submittedName>
</protein>
<comment type="caution">
    <text evidence="5">The sequence shown here is derived from an EMBL/GenBank/DDBJ whole genome shotgun (WGS) entry which is preliminary data.</text>
</comment>
<dbReference type="InterPro" id="IPR000683">
    <property type="entry name" value="Gfo/Idh/MocA-like_OxRdtase_N"/>
</dbReference>
<evidence type="ECO:0000259" key="3">
    <source>
        <dbReference type="Pfam" id="PF01408"/>
    </source>
</evidence>
<dbReference type="Proteomes" id="UP000443353">
    <property type="component" value="Unassembled WGS sequence"/>
</dbReference>
<dbReference type="PANTHER" id="PTHR43708:SF5">
    <property type="entry name" value="CONSERVED EXPRESSED OXIDOREDUCTASE (EUROFUNG)-RELATED"/>
    <property type="match status" value="1"/>
</dbReference>
<feature type="domain" description="Gfo/Idh/MocA-like oxidoreductase N-terminal" evidence="3">
    <location>
        <begin position="6"/>
        <end position="123"/>
    </location>
</feature>
<proteinExistence type="inferred from homology"/>
<dbReference type="GO" id="GO:0000166">
    <property type="term" value="F:nucleotide binding"/>
    <property type="evidence" value="ECO:0007669"/>
    <property type="project" value="InterPro"/>
</dbReference>
<dbReference type="Pfam" id="PF22725">
    <property type="entry name" value="GFO_IDH_MocA_C3"/>
    <property type="match status" value="1"/>
</dbReference>
<gene>
    <name evidence="5" type="ORF">GPY61_21285</name>
</gene>
<dbReference type="Gene3D" id="3.30.360.10">
    <property type="entry name" value="Dihydrodipicolinate Reductase, domain 2"/>
    <property type="match status" value="1"/>
</dbReference>
<dbReference type="EMBL" id="WSES01000006">
    <property type="protein sequence ID" value="MVW62468.1"/>
    <property type="molecule type" value="Genomic_DNA"/>
</dbReference>
<name>A0A7X3G2K6_9BURK</name>
<evidence type="ECO:0000259" key="4">
    <source>
        <dbReference type="Pfam" id="PF22725"/>
    </source>
</evidence>
<evidence type="ECO:0000313" key="5">
    <source>
        <dbReference type="EMBL" id="MVW62468.1"/>
    </source>
</evidence>
<dbReference type="SUPFAM" id="SSF55347">
    <property type="entry name" value="Glyceraldehyde-3-phosphate dehydrogenase-like, C-terminal domain"/>
    <property type="match status" value="1"/>
</dbReference>
<dbReference type="InterPro" id="IPR051317">
    <property type="entry name" value="Gfo/Idh/MocA_oxidoreduct"/>
</dbReference>
<comment type="similarity">
    <text evidence="1">Belongs to the Gfo/Idh/MocA family.</text>
</comment>
<sequence>MTADTINVGLIGYGFAGQVFHAPLLRTTPGLAIAAVSSRNPDKVRADLGAVAVHAEPAALLADPDVALVVLASPNVTHYPLAKAALEAGKHVVVDKPFTDTAAQAAELVRLAEDQGLLLSVYHNRRWDSTTRTALRLLADGTLGQVRHAAMHFDRFRPQPQARWKEEVEAGGGIWMDLGPHLIDEALLYFGEPLAIEADLPVLRPGGRCEDQFQARLRYADGLRVDLGASMLAAVARPRVALHGLNGSWVKQSLDPQEADLIAGRMPSGDAAAWGVDGETGVLAVQRDGKVAPAPLPTENGAYPSYYAGIRDALLGKAPNPVPAHQALTVMRLLDAGRLSAAERREVLLSDIPA</sequence>
<dbReference type="Gene3D" id="3.40.50.720">
    <property type="entry name" value="NAD(P)-binding Rossmann-like Domain"/>
    <property type="match status" value="1"/>
</dbReference>
<organism evidence="5 6">
    <name type="scientific">Massilia cellulosiltytica</name>
    <dbReference type="NCBI Taxonomy" id="2683234"/>
    <lineage>
        <taxon>Bacteria</taxon>
        <taxon>Pseudomonadati</taxon>
        <taxon>Pseudomonadota</taxon>
        <taxon>Betaproteobacteria</taxon>
        <taxon>Burkholderiales</taxon>
        <taxon>Oxalobacteraceae</taxon>
        <taxon>Telluria group</taxon>
        <taxon>Massilia</taxon>
    </lineage>
</organism>
<dbReference type="RefSeq" id="WP_056128873.1">
    <property type="nucleotide sequence ID" value="NZ_WSES01000006.1"/>
</dbReference>
<keyword evidence="6" id="KW-1185">Reference proteome</keyword>
<keyword evidence="2" id="KW-0560">Oxidoreductase</keyword>
<dbReference type="InterPro" id="IPR055170">
    <property type="entry name" value="GFO_IDH_MocA-like_dom"/>
</dbReference>
<reference evidence="5 6" key="1">
    <citation type="submission" date="2019-12" db="EMBL/GenBank/DDBJ databases">
        <authorList>
            <person name="Li C."/>
            <person name="Zhao J."/>
        </authorList>
    </citation>
    <scope>NUCLEOTIDE SEQUENCE [LARGE SCALE GENOMIC DNA]</scope>
    <source>
        <strain evidence="5 6">NEAU-DD11</strain>
    </source>
</reference>
<evidence type="ECO:0000256" key="1">
    <source>
        <dbReference type="ARBA" id="ARBA00010928"/>
    </source>
</evidence>
<dbReference type="InterPro" id="IPR036291">
    <property type="entry name" value="NAD(P)-bd_dom_sf"/>
</dbReference>
<dbReference type="SUPFAM" id="SSF51735">
    <property type="entry name" value="NAD(P)-binding Rossmann-fold domains"/>
    <property type="match status" value="1"/>
</dbReference>
<evidence type="ECO:0000256" key="2">
    <source>
        <dbReference type="ARBA" id="ARBA00023002"/>
    </source>
</evidence>
<dbReference type="PANTHER" id="PTHR43708">
    <property type="entry name" value="CONSERVED EXPRESSED OXIDOREDUCTASE (EUROFUNG)"/>
    <property type="match status" value="1"/>
</dbReference>